<keyword evidence="1" id="KW-0472">Membrane</keyword>
<name>A0A9P5WY17_9AGAR</name>
<dbReference type="EMBL" id="MU153058">
    <property type="protein sequence ID" value="KAF9439976.1"/>
    <property type="molecule type" value="Genomic_DNA"/>
</dbReference>
<reference evidence="2" key="1">
    <citation type="submission" date="2020-11" db="EMBL/GenBank/DDBJ databases">
        <authorList>
            <consortium name="DOE Joint Genome Institute"/>
            <person name="Ahrendt S."/>
            <person name="Riley R."/>
            <person name="Andreopoulos W."/>
            <person name="Labutti K."/>
            <person name="Pangilinan J."/>
            <person name="Ruiz-Duenas F.J."/>
            <person name="Barrasa J.M."/>
            <person name="Sanchez-Garcia M."/>
            <person name="Camarero S."/>
            <person name="Miyauchi S."/>
            <person name="Serrano A."/>
            <person name="Linde D."/>
            <person name="Babiker R."/>
            <person name="Drula E."/>
            <person name="Ayuso-Fernandez I."/>
            <person name="Pacheco R."/>
            <person name="Padilla G."/>
            <person name="Ferreira P."/>
            <person name="Barriuso J."/>
            <person name="Kellner H."/>
            <person name="Castanera R."/>
            <person name="Alfaro M."/>
            <person name="Ramirez L."/>
            <person name="Pisabarro A.G."/>
            <person name="Kuo A."/>
            <person name="Tritt A."/>
            <person name="Lipzen A."/>
            <person name="He G."/>
            <person name="Yan M."/>
            <person name="Ng V."/>
            <person name="Cullen D."/>
            <person name="Martin F."/>
            <person name="Rosso M.-N."/>
            <person name="Henrissat B."/>
            <person name="Hibbett D."/>
            <person name="Martinez A.T."/>
            <person name="Grigoriev I.V."/>
        </authorList>
    </citation>
    <scope>NUCLEOTIDE SEQUENCE</scope>
    <source>
        <strain evidence="2">MF-IS2</strain>
    </source>
</reference>
<protein>
    <submittedName>
        <fullName evidence="2">Uncharacterized protein</fullName>
    </submittedName>
</protein>
<proteinExistence type="predicted"/>
<evidence type="ECO:0000256" key="1">
    <source>
        <dbReference type="SAM" id="Phobius"/>
    </source>
</evidence>
<keyword evidence="1" id="KW-1133">Transmembrane helix</keyword>
<sequence>MVILQLNGEVNPDLEYTTIQRMIIIILYFIWRLLAVMIKKNNTGTCWDHSQTPGPLVEAC</sequence>
<gene>
    <name evidence="2" type="ORF">P691DRAFT_768497</name>
</gene>
<keyword evidence="1" id="KW-0812">Transmembrane</keyword>
<dbReference type="Proteomes" id="UP000807342">
    <property type="component" value="Unassembled WGS sequence"/>
</dbReference>
<comment type="caution">
    <text evidence="2">The sequence shown here is derived from an EMBL/GenBank/DDBJ whole genome shotgun (WGS) entry which is preliminary data.</text>
</comment>
<keyword evidence="3" id="KW-1185">Reference proteome</keyword>
<accession>A0A9P5WY17</accession>
<dbReference type="AlphaFoldDB" id="A0A9P5WY17"/>
<evidence type="ECO:0000313" key="2">
    <source>
        <dbReference type="EMBL" id="KAF9439976.1"/>
    </source>
</evidence>
<organism evidence="2 3">
    <name type="scientific">Macrolepiota fuliginosa MF-IS2</name>
    <dbReference type="NCBI Taxonomy" id="1400762"/>
    <lineage>
        <taxon>Eukaryota</taxon>
        <taxon>Fungi</taxon>
        <taxon>Dikarya</taxon>
        <taxon>Basidiomycota</taxon>
        <taxon>Agaricomycotina</taxon>
        <taxon>Agaricomycetes</taxon>
        <taxon>Agaricomycetidae</taxon>
        <taxon>Agaricales</taxon>
        <taxon>Agaricineae</taxon>
        <taxon>Agaricaceae</taxon>
        <taxon>Macrolepiota</taxon>
    </lineage>
</organism>
<evidence type="ECO:0000313" key="3">
    <source>
        <dbReference type="Proteomes" id="UP000807342"/>
    </source>
</evidence>
<feature type="transmembrane region" description="Helical" evidence="1">
    <location>
        <begin position="19"/>
        <end position="38"/>
    </location>
</feature>